<evidence type="ECO:0000259" key="5">
    <source>
        <dbReference type="Pfam" id="PF01168"/>
    </source>
</evidence>
<dbReference type="Gene3D" id="3.20.20.10">
    <property type="entry name" value="Alanine racemase"/>
    <property type="match status" value="1"/>
</dbReference>
<dbReference type="PIRSF" id="PIRSF004848">
    <property type="entry name" value="YBL036c_PLPDEIII"/>
    <property type="match status" value="1"/>
</dbReference>
<comment type="cofactor">
    <cofactor evidence="3">
        <name>pyridoxal 5'-phosphate</name>
        <dbReference type="ChEBI" id="CHEBI:597326"/>
    </cofactor>
</comment>
<dbReference type="InterPro" id="IPR001608">
    <property type="entry name" value="Ala_racemase_N"/>
</dbReference>
<dbReference type="FunFam" id="3.20.20.10:FF:000018">
    <property type="entry name" value="Pyridoxal phosphate homeostasis protein"/>
    <property type="match status" value="1"/>
</dbReference>
<feature type="domain" description="Alanine racemase N-terminal" evidence="5">
    <location>
        <begin position="18"/>
        <end position="243"/>
    </location>
</feature>
<feature type="modified residue" description="N6-(pyridoxal phosphate)lysine" evidence="2 3">
    <location>
        <position position="41"/>
    </location>
</feature>
<dbReference type="KEGG" id="schv:BRCON_1113"/>
<gene>
    <name evidence="6" type="ORF">BRCON_1113</name>
</gene>
<evidence type="ECO:0000256" key="2">
    <source>
        <dbReference type="HAMAP-Rule" id="MF_02087"/>
    </source>
</evidence>
<comment type="similarity">
    <text evidence="2 4">Belongs to the pyridoxal phosphate-binding protein YggS/PROSC family.</text>
</comment>
<dbReference type="HAMAP" id="MF_02087">
    <property type="entry name" value="PLP_homeostasis"/>
    <property type="match status" value="1"/>
</dbReference>
<dbReference type="Pfam" id="PF01168">
    <property type="entry name" value="Ala_racemase_N"/>
    <property type="match status" value="1"/>
</dbReference>
<dbReference type="GO" id="GO:0030170">
    <property type="term" value="F:pyridoxal phosphate binding"/>
    <property type="evidence" value="ECO:0007669"/>
    <property type="project" value="UniProtKB-UniRule"/>
</dbReference>
<dbReference type="PANTHER" id="PTHR10146">
    <property type="entry name" value="PROLINE SYNTHETASE CO-TRANSCRIBED BACTERIAL HOMOLOG PROTEIN"/>
    <property type="match status" value="1"/>
</dbReference>
<keyword evidence="1 2" id="KW-0663">Pyridoxal phosphate</keyword>
<evidence type="ECO:0000313" key="6">
    <source>
        <dbReference type="EMBL" id="AXA35890.1"/>
    </source>
</evidence>
<name>A0A2Z4Y417_SUMC1</name>
<dbReference type="Proteomes" id="UP000262583">
    <property type="component" value="Chromosome"/>
</dbReference>
<dbReference type="NCBIfam" id="TIGR00044">
    <property type="entry name" value="YggS family pyridoxal phosphate-dependent enzyme"/>
    <property type="match status" value="1"/>
</dbReference>
<dbReference type="CDD" id="cd00635">
    <property type="entry name" value="PLPDE_III_YBL036c_like"/>
    <property type="match status" value="1"/>
</dbReference>
<dbReference type="InterPro" id="IPR011078">
    <property type="entry name" value="PyrdxlP_homeostasis"/>
</dbReference>
<evidence type="ECO:0000256" key="3">
    <source>
        <dbReference type="PIRSR" id="PIRSR004848-1"/>
    </source>
</evidence>
<dbReference type="PANTHER" id="PTHR10146:SF14">
    <property type="entry name" value="PYRIDOXAL PHOSPHATE HOMEOSTASIS PROTEIN"/>
    <property type="match status" value="1"/>
</dbReference>
<reference evidence="6 7" key="1">
    <citation type="submission" date="2018-05" db="EMBL/GenBank/DDBJ databases">
        <title>A metagenomic window into the 2 km-deep terrestrial subsurface aquifer revealed taxonomically and functionally diverse microbial community comprising novel uncultured bacterial lineages.</title>
        <authorList>
            <person name="Kadnikov V.V."/>
            <person name="Mardanov A.V."/>
            <person name="Beletsky A.V."/>
            <person name="Banks D."/>
            <person name="Pimenov N.V."/>
            <person name="Frank Y.A."/>
            <person name="Karnachuk O.V."/>
            <person name="Ravin N.V."/>
        </authorList>
    </citation>
    <scope>NUCLEOTIDE SEQUENCE [LARGE SCALE GENOMIC DNA]</scope>
    <source>
        <strain evidence="6">BY</strain>
    </source>
</reference>
<accession>A0A2Z4Y417</accession>
<evidence type="ECO:0000256" key="4">
    <source>
        <dbReference type="RuleBase" id="RU004514"/>
    </source>
</evidence>
<sequence length="246" mass="27751">MVETVKQQIHEQIRIVQERIARAAQRVGRRPEEVRLIAVTKTHPVEFVVAAMEAGITDIGENRVQEAIAKFGALRLTPIAQQLKPRFHLIGHLQTNKAKLAVEWFDLIHSLDSIKLADELEKHAATHGRMCEVLIQVNVSGEETKFGIEPVQVRSLVEHILQECPHLVVRGFMTMAPFEAIAEATRPHFRKLRELRDSLLQQFCGCERFLAHELSMGMTNDYEVAIEEGATMVRIGSAIFGVRAAH</sequence>
<proteinExistence type="inferred from homology"/>
<evidence type="ECO:0000313" key="7">
    <source>
        <dbReference type="Proteomes" id="UP000262583"/>
    </source>
</evidence>
<dbReference type="AlphaFoldDB" id="A0A2Z4Y417"/>
<organism evidence="6 7">
    <name type="scientific">Sumerlaea chitinivorans</name>
    <dbReference type="NCBI Taxonomy" id="2250252"/>
    <lineage>
        <taxon>Bacteria</taxon>
        <taxon>Candidatus Sumerlaeota</taxon>
        <taxon>Candidatus Sumerlaeia</taxon>
        <taxon>Candidatus Sumerlaeales</taxon>
        <taxon>Candidatus Sumerlaeaceae</taxon>
        <taxon>Candidatus Sumerlaea</taxon>
    </lineage>
</organism>
<protein>
    <recommendedName>
        <fullName evidence="2">Pyridoxal phosphate homeostasis protein</fullName>
        <shortName evidence="2">PLP homeostasis protein</shortName>
    </recommendedName>
</protein>
<dbReference type="SUPFAM" id="SSF51419">
    <property type="entry name" value="PLP-binding barrel"/>
    <property type="match status" value="1"/>
</dbReference>
<evidence type="ECO:0000256" key="1">
    <source>
        <dbReference type="ARBA" id="ARBA00022898"/>
    </source>
</evidence>
<dbReference type="EMBL" id="CP030759">
    <property type="protein sequence ID" value="AXA35890.1"/>
    <property type="molecule type" value="Genomic_DNA"/>
</dbReference>
<comment type="function">
    <text evidence="2">Pyridoxal 5'-phosphate (PLP)-binding protein, which is involved in PLP homeostasis.</text>
</comment>
<dbReference type="InterPro" id="IPR029066">
    <property type="entry name" value="PLP-binding_barrel"/>
</dbReference>